<protein>
    <submittedName>
        <fullName evidence="1">Uncharacterized protein</fullName>
    </submittedName>
</protein>
<name>A0A5B7FD27_PORTR</name>
<sequence length="112" mass="11818">MSPACGKFVDPAFSGSDGWKLSADQVCSASMSVSLRRYEASGVGQGERTSPHLASPRLASEKGHSCRSMFVPPFWNHACFGVRGVSKRTGSNPVHGLSVGWAFSFRALAGGL</sequence>
<accession>A0A5B7FD27</accession>
<gene>
    <name evidence="1" type="ORF">E2C01_036806</name>
</gene>
<comment type="caution">
    <text evidence="1">The sequence shown here is derived from an EMBL/GenBank/DDBJ whole genome shotgun (WGS) entry which is preliminary data.</text>
</comment>
<evidence type="ECO:0000313" key="1">
    <source>
        <dbReference type="EMBL" id="MPC43169.1"/>
    </source>
</evidence>
<dbReference type="Proteomes" id="UP000324222">
    <property type="component" value="Unassembled WGS sequence"/>
</dbReference>
<evidence type="ECO:0000313" key="2">
    <source>
        <dbReference type="Proteomes" id="UP000324222"/>
    </source>
</evidence>
<reference evidence="1 2" key="1">
    <citation type="submission" date="2019-05" db="EMBL/GenBank/DDBJ databases">
        <title>Another draft genome of Portunus trituberculatus and its Hox gene families provides insights of decapod evolution.</title>
        <authorList>
            <person name="Jeong J.-H."/>
            <person name="Song I."/>
            <person name="Kim S."/>
            <person name="Choi T."/>
            <person name="Kim D."/>
            <person name="Ryu S."/>
            <person name="Kim W."/>
        </authorList>
    </citation>
    <scope>NUCLEOTIDE SEQUENCE [LARGE SCALE GENOMIC DNA]</scope>
    <source>
        <tissue evidence="1">Muscle</tissue>
    </source>
</reference>
<dbReference type="AlphaFoldDB" id="A0A5B7FD27"/>
<dbReference type="EMBL" id="VSRR010005711">
    <property type="protein sequence ID" value="MPC43169.1"/>
    <property type="molecule type" value="Genomic_DNA"/>
</dbReference>
<proteinExistence type="predicted"/>
<organism evidence="1 2">
    <name type="scientific">Portunus trituberculatus</name>
    <name type="common">Swimming crab</name>
    <name type="synonym">Neptunus trituberculatus</name>
    <dbReference type="NCBI Taxonomy" id="210409"/>
    <lineage>
        <taxon>Eukaryota</taxon>
        <taxon>Metazoa</taxon>
        <taxon>Ecdysozoa</taxon>
        <taxon>Arthropoda</taxon>
        <taxon>Crustacea</taxon>
        <taxon>Multicrustacea</taxon>
        <taxon>Malacostraca</taxon>
        <taxon>Eumalacostraca</taxon>
        <taxon>Eucarida</taxon>
        <taxon>Decapoda</taxon>
        <taxon>Pleocyemata</taxon>
        <taxon>Brachyura</taxon>
        <taxon>Eubrachyura</taxon>
        <taxon>Portunoidea</taxon>
        <taxon>Portunidae</taxon>
        <taxon>Portuninae</taxon>
        <taxon>Portunus</taxon>
    </lineage>
</organism>
<keyword evidence="2" id="KW-1185">Reference proteome</keyword>